<dbReference type="InterPro" id="IPR046450">
    <property type="entry name" value="PA_dom_sf"/>
</dbReference>
<feature type="domain" description="Peptidase M28" evidence="3">
    <location>
        <begin position="366"/>
        <end position="562"/>
    </location>
</feature>
<name>A0AA88Y9H1_PINIB</name>
<dbReference type="SUPFAM" id="SSF53187">
    <property type="entry name" value="Zn-dependent exopeptidases"/>
    <property type="match status" value="1"/>
</dbReference>
<dbReference type="AlphaFoldDB" id="A0AA88Y9H1"/>
<dbReference type="Gene3D" id="3.50.30.30">
    <property type="match status" value="1"/>
</dbReference>
<reference evidence="4" key="1">
    <citation type="submission" date="2019-08" db="EMBL/GenBank/DDBJ databases">
        <title>The improved chromosome-level genome for the pearl oyster Pinctada fucata martensii using PacBio sequencing and Hi-C.</title>
        <authorList>
            <person name="Zheng Z."/>
        </authorList>
    </citation>
    <scope>NUCLEOTIDE SEQUENCE</scope>
    <source>
        <strain evidence="4">ZZ-2019</strain>
        <tissue evidence="4">Adductor muscle</tissue>
    </source>
</reference>
<organism evidence="4 5">
    <name type="scientific">Pinctada imbricata</name>
    <name type="common">Atlantic pearl-oyster</name>
    <name type="synonym">Pinctada martensii</name>
    <dbReference type="NCBI Taxonomy" id="66713"/>
    <lineage>
        <taxon>Eukaryota</taxon>
        <taxon>Metazoa</taxon>
        <taxon>Spiralia</taxon>
        <taxon>Lophotrochozoa</taxon>
        <taxon>Mollusca</taxon>
        <taxon>Bivalvia</taxon>
        <taxon>Autobranchia</taxon>
        <taxon>Pteriomorphia</taxon>
        <taxon>Pterioida</taxon>
        <taxon>Pterioidea</taxon>
        <taxon>Pteriidae</taxon>
        <taxon>Pinctada</taxon>
    </lineage>
</organism>
<dbReference type="InterPro" id="IPR007484">
    <property type="entry name" value="Peptidase_M28"/>
</dbReference>
<dbReference type="PANTHER" id="PTHR10404">
    <property type="entry name" value="N-ACETYLATED-ALPHA-LINKED ACIDIC DIPEPTIDASE"/>
    <property type="match status" value="1"/>
</dbReference>
<keyword evidence="2" id="KW-0472">Membrane</keyword>
<evidence type="ECO:0000313" key="4">
    <source>
        <dbReference type="EMBL" id="KAK3094824.1"/>
    </source>
</evidence>
<evidence type="ECO:0000256" key="2">
    <source>
        <dbReference type="SAM" id="Phobius"/>
    </source>
</evidence>
<dbReference type="Gene3D" id="3.40.630.10">
    <property type="entry name" value="Zn peptidases"/>
    <property type="match status" value="1"/>
</dbReference>
<keyword evidence="2" id="KW-1133">Transmembrane helix</keyword>
<comment type="caution">
    <text evidence="4">The sequence shown here is derived from an EMBL/GenBank/DDBJ whole genome shotgun (WGS) entry which is preliminary data.</text>
</comment>
<dbReference type="PANTHER" id="PTHR10404:SF46">
    <property type="entry name" value="VACUOLAR PROTEIN SORTING-ASSOCIATED PROTEIN 70"/>
    <property type="match status" value="1"/>
</dbReference>
<evidence type="ECO:0000259" key="3">
    <source>
        <dbReference type="Pfam" id="PF04389"/>
    </source>
</evidence>
<proteinExistence type="predicted"/>
<evidence type="ECO:0000313" key="5">
    <source>
        <dbReference type="Proteomes" id="UP001186944"/>
    </source>
</evidence>
<keyword evidence="5" id="KW-1185">Reference proteome</keyword>
<sequence length="720" mass="80460">MATLKSPRNFRSWTSVDSLDPNDVQRLYRPDTPGTKPRGRCVSTWTFSLVVLMISVFFLVGLLVGFYIRENQQSDDSGGACVLNQRSDGLTEDELRRTHEQITYYLSGESIRITTEDLGGSSDRSTNSEWDRQAIRYLQREFEQLPLDKVQVHEYLTAVTYPNPAAPNRLEIIDSSNKTLLNTSLTSTKETRGETRVQRAKPPHVSRSVSGTVEGEVVYGNYGNDLDLLHLQNASIRIQGSILLLRYGSIPVYTILKNAELYGLVGVLLYDDPGDLGVAHSEDFIPYASIQPDYNGNVPSIPVQTISAGTAKQLLLTLDPDGMEAPPAWQGGLNITYRMGHSANMSKGFKVRLTVNNSDGYERVVNVIASLSGDVESDRVIMIGASRNSFPGSTSDTVSGSAHLLEMVKAFTTIKDREKWSPRRSIFFCSWGGSELSKAGLLAYLQQHKYLFPRQTVTYVDLDLHVSQENINYTSLAIQSNTALIDLVESVLHLVPDPSVHRLSLADELHLHSNSGIQAEERHSLVWGRGVPVLSATYRLRKKEVTSGDGLLADARHHFRYHLAAARVMSLLSLRLIDDTDLPFNLANLTYSVYKNVKRTVKSIANDALASNLLRKATELRDRGNLFQQYIKTQSLNKIPMDKRKINDVKMFFYKVFTVPHEIRSCQVSNMLDTDSTGHMSVLKHPVDIAMVTGDWTRYYIAKDKFLLAMSEAASLLTVS</sequence>
<dbReference type="EMBL" id="VSWD01000008">
    <property type="protein sequence ID" value="KAK3094824.1"/>
    <property type="molecule type" value="Genomic_DNA"/>
</dbReference>
<dbReference type="InterPro" id="IPR039373">
    <property type="entry name" value="Peptidase_M28B"/>
</dbReference>
<dbReference type="GO" id="GO:0004180">
    <property type="term" value="F:carboxypeptidase activity"/>
    <property type="evidence" value="ECO:0007669"/>
    <property type="project" value="TreeGrafter"/>
</dbReference>
<dbReference type="Proteomes" id="UP001186944">
    <property type="component" value="Unassembled WGS sequence"/>
</dbReference>
<gene>
    <name evidence="4" type="ORF">FSP39_006739</name>
</gene>
<protein>
    <recommendedName>
        <fullName evidence="3">Peptidase M28 domain-containing protein</fullName>
    </recommendedName>
</protein>
<evidence type="ECO:0000256" key="1">
    <source>
        <dbReference type="SAM" id="MobiDB-lite"/>
    </source>
</evidence>
<feature type="transmembrane region" description="Helical" evidence="2">
    <location>
        <begin position="45"/>
        <end position="68"/>
    </location>
</feature>
<keyword evidence="2" id="KW-0812">Transmembrane</keyword>
<accession>A0AA88Y9H1</accession>
<feature type="region of interest" description="Disordered" evidence="1">
    <location>
        <begin position="186"/>
        <end position="208"/>
    </location>
</feature>
<dbReference type="Pfam" id="PF04389">
    <property type="entry name" value="Peptidase_M28"/>
    <property type="match status" value="1"/>
</dbReference>
<dbReference type="SUPFAM" id="SSF52025">
    <property type="entry name" value="PA domain"/>
    <property type="match status" value="1"/>
</dbReference>